<evidence type="ECO:0000256" key="4">
    <source>
        <dbReference type="ARBA" id="ARBA00022490"/>
    </source>
</evidence>
<dbReference type="InterPro" id="IPR013747">
    <property type="entry name" value="ACP_syn_III_C"/>
</dbReference>
<feature type="domain" description="Beta-ketoacyl-[acyl-carrier-protein] synthase III N-terminal" evidence="14">
    <location>
        <begin position="388"/>
        <end position="471"/>
    </location>
</feature>
<name>A0A7R8ZRH4_9CRUS</name>
<comment type="pathway">
    <text evidence="1">Lipid metabolism; fatty acid biosynthesis.</text>
</comment>
<evidence type="ECO:0000256" key="9">
    <source>
        <dbReference type="ARBA" id="ARBA00023160"/>
    </source>
</evidence>
<dbReference type="Pfam" id="PF08541">
    <property type="entry name" value="ACP_syn_III_C"/>
    <property type="match status" value="1"/>
</dbReference>
<dbReference type="SUPFAM" id="SSF53901">
    <property type="entry name" value="Thiolase-like"/>
    <property type="match status" value="1"/>
</dbReference>
<keyword evidence="4" id="KW-0963">Cytoplasm</keyword>
<dbReference type="InterPro" id="IPR012281">
    <property type="entry name" value="Phospholipid_synth_PlsX-like"/>
</dbReference>
<evidence type="ECO:0000256" key="7">
    <source>
        <dbReference type="ARBA" id="ARBA00022832"/>
    </source>
</evidence>
<keyword evidence="6" id="KW-0808">Transferase</keyword>
<evidence type="ECO:0000259" key="14">
    <source>
        <dbReference type="Pfam" id="PF08545"/>
    </source>
</evidence>
<dbReference type="NCBIfam" id="TIGR00747">
    <property type="entry name" value="fabH"/>
    <property type="match status" value="1"/>
</dbReference>
<dbReference type="NCBIfam" id="TIGR00182">
    <property type="entry name" value="plsX"/>
    <property type="match status" value="1"/>
</dbReference>
<dbReference type="GO" id="GO:0004315">
    <property type="term" value="F:3-oxoacyl-[acyl-carrier-protein] synthase activity"/>
    <property type="evidence" value="ECO:0007669"/>
    <property type="project" value="InterPro"/>
</dbReference>
<protein>
    <recommendedName>
        <fullName evidence="3">beta-ketoacyl-[acyl-carrier-protein] synthase III</fullName>
        <ecNumber evidence="3">2.3.1.180</ecNumber>
    </recommendedName>
</protein>
<dbReference type="EMBL" id="OB662073">
    <property type="protein sequence ID" value="CAD7229449.1"/>
    <property type="molecule type" value="Genomic_DNA"/>
</dbReference>
<keyword evidence="9" id="KW-0275">Fatty acid biosynthesis</keyword>
<feature type="domain" description="Beta-ketoacyl-[acyl-carrier-protein] synthase III C-terminal" evidence="13">
    <location>
        <begin position="515"/>
        <end position="604"/>
    </location>
</feature>
<organism evidence="15">
    <name type="scientific">Cyprideis torosa</name>
    <dbReference type="NCBI Taxonomy" id="163714"/>
    <lineage>
        <taxon>Eukaryota</taxon>
        <taxon>Metazoa</taxon>
        <taxon>Ecdysozoa</taxon>
        <taxon>Arthropoda</taxon>
        <taxon>Crustacea</taxon>
        <taxon>Oligostraca</taxon>
        <taxon>Ostracoda</taxon>
        <taxon>Podocopa</taxon>
        <taxon>Podocopida</taxon>
        <taxon>Cytherocopina</taxon>
        <taxon>Cytheroidea</taxon>
        <taxon>Cytherideidae</taxon>
        <taxon>Cyprideis</taxon>
    </lineage>
</organism>
<dbReference type="EC" id="2.3.1.180" evidence="3"/>
<dbReference type="OrthoDB" id="10066516at2759"/>
<dbReference type="PANTHER" id="PTHR34069:SF2">
    <property type="entry name" value="BETA-KETOACYL-[ACYL-CARRIER-PROTEIN] SYNTHASE III"/>
    <property type="match status" value="1"/>
</dbReference>
<dbReference type="Gene3D" id="3.40.718.10">
    <property type="entry name" value="Isopropylmalate Dehydrogenase"/>
    <property type="match status" value="1"/>
</dbReference>
<dbReference type="Pfam" id="PF02504">
    <property type="entry name" value="FA_synthesis"/>
    <property type="match status" value="1"/>
</dbReference>
<dbReference type="GO" id="GO:0033818">
    <property type="term" value="F:beta-ketoacyl-acyl-carrier-protein synthase III activity"/>
    <property type="evidence" value="ECO:0007669"/>
    <property type="project" value="UniProtKB-EC"/>
</dbReference>
<dbReference type="NCBIfam" id="NF006829">
    <property type="entry name" value="PRK09352.1"/>
    <property type="match status" value="1"/>
</dbReference>
<evidence type="ECO:0000256" key="1">
    <source>
        <dbReference type="ARBA" id="ARBA00005194"/>
    </source>
</evidence>
<evidence type="ECO:0000256" key="12">
    <source>
        <dbReference type="ARBA" id="ARBA00057449"/>
    </source>
</evidence>
<comment type="similarity">
    <text evidence="2">Belongs to the thiolase-like superfamily. FabH family.</text>
</comment>
<evidence type="ECO:0000313" key="15">
    <source>
        <dbReference type="EMBL" id="CAD7229449.1"/>
    </source>
</evidence>
<gene>
    <name evidence="15" type="ORF">CTOB1V02_LOCUS7319</name>
</gene>
<dbReference type="Gene3D" id="3.40.47.10">
    <property type="match status" value="1"/>
</dbReference>
<dbReference type="SUPFAM" id="SSF53659">
    <property type="entry name" value="Isocitrate/Isopropylmalate dehydrogenase-like"/>
    <property type="match status" value="1"/>
</dbReference>
<dbReference type="InterPro" id="IPR004655">
    <property type="entry name" value="FabH"/>
</dbReference>
<keyword evidence="10" id="KW-0012">Acyltransferase</keyword>
<reference evidence="15" key="1">
    <citation type="submission" date="2020-11" db="EMBL/GenBank/DDBJ databases">
        <authorList>
            <person name="Tran Van P."/>
        </authorList>
    </citation>
    <scope>NUCLEOTIDE SEQUENCE</scope>
</reference>
<dbReference type="GO" id="GO:0044550">
    <property type="term" value="P:secondary metabolite biosynthetic process"/>
    <property type="evidence" value="ECO:0007669"/>
    <property type="project" value="TreeGrafter"/>
</dbReference>
<dbReference type="FunFam" id="3.40.47.10:FF:000004">
    <property type="entry name" value="3-oxoacyl-[acyl-carrier-protein] synthase 3"/>
    <property type="match status" value="1"/>
</dbReference>
<sequence>MTKTHIIAIDAMGGDFGPSVTIPAAANALEKNGDLKFLIFGDEKLVKPLLDQHEKLKNSCEFHHTDIAISSHDKPSTALRKGKGSSMRLAIEAVKEGKAHGVVSAGNTGALMVMSKLILKSLPGISRPAIASVMPTQKGQTVMLDLGANLECDAEILTQFAVLGAVYARVVQGVSVPLVGLLNIGTEEMKGHDEIRAAGDVLSNVKFPGRYHGFIEGDDITKGTVDVVVTDGFTGNVALKTAEGVAKLTKYFLTDAFKSSPLALMGYLLSMGAIKKMKDKVDPRRYNGGTGSYLPEKILTNADLEKMVDTTDEWITQRSGIKTRHIAAEGETTGDMAIAAARRAIENAGLTEHDIDGVIVATTTPDRTFPSVAVKVQGELGLKLGFAFDVQAVCTGFVYALSVADNFIKCGQAQNILVIGAEKMSSVLDWTDRTTCVLFADGAGAVVLSAKENGDGLDGQGIHSTHLYANGKQRDMLQTSGGVSTTGDTGHIEMQGREVFKYAVSYMAEVVGEVLEHNHITPDQIDWLVPHQANIRIIESTAKKLHMDMDQVVVTVDHHGNTSAASIPLALDEAVQSGKIKRGQMLLIEAMGGGLTWGAALVRY</sequence>
<evidence type="ECO:0000256" key="11">
    <source>
        <dbReference type="ARBA" id="ARBA00052419"/>
    </source>
</evidence>
<dbReference type="InterPro" id="IPR013751">
    <property type="entry name" value="ACP_syn_III_N"/>
</dbReference>
<evidence type="ECO:0000259" key="13">
    <source>
        <dbReference type="Pfam" id="PF08541"/>
    </source>
</evidence>
<dbReference type="GO" id="GO:0006633">
    <property type="term" value="P:fatty acid biosynthetic process"/>
    <property type="evidence" value="ECO:0007669"/>
    <property type="project" value="UniProtKB-KW"/>
</dbReference>
<dbReference type="HAMAP" id="MF_01815">
    <property type="entry name" value="FabH"/>
    <property type="match status" value="1"/>
</dbReference>
<dbReference type="PANTHER" id="PTHR34069">
    <property type="entry name" value="3-OXOACYL-[ACYL-CARRIER-PROTEIN] SYNTHASE 3"/>
    <property type="match status" value="1"/>
</dbReference>
<dbReference type="CDD" id="cd00830">
    <property type="entry name" value="KAS_III"/>
    <property type="match status" value="1"/>
</dbReference>
<evidence type="ECO:0000256" key="6">
    <source>
        <dbReference type="ARBA" id="ARBA00022679"/>
    </source>
</evidence>
<dbReference type="HAMAP" id="MF_00019">
    <property type="entry name" value="PlsX"/>
    <property type="match status" value="1"/>
</dbReference>
<keyword evidence="8" id="KW-0443">Lipid metabolism</keyword>
<dbReference type="AlphaFoldDB" id="A0A7R8ZRH4"/>
<evidence type="ECO:0000256" key="3">
    <source>
        <dbReference type="ARBA" id="ARBA00012333"/>
    </source>
</evidence>
<keyword evidence="7" id="KW-0276">Fatty acid metabolism</keyword>
<comment type="catalytic activity">
    <reaction evidence="11">
        <text>malonyl-[ACP] + acetyl-CoA + H(+) = 3-oxobutanoyl-[ACP] + CO2 + CoA</text>
        <dbReference type="Rhea" id="RHEA:12080"/>
        <dbReference type="Rhea" id="RHEA-COMP:9623"/>
        <dbReference type="Rhea" id="RHEA-COMP:9625"/>
        <dbReference type="ChEBI" id="CHEBI:15378"/>
        <dbReference type="ChEBI" id="CHEBI:16526"/>
        <dbReference type="ChEBI" id="CHEBI:57287"/>
        <dbReference type="ChEBI" id="CHEBI:57288"/>
        <dbReference type="ChEBI" id="CHEBI:78449"/>
        <dbReference type="ChEBI" id="CHEBI:78450"/>
        <dbReference type="EC" id="2.3.1.180"/>
    </reaction>
</comment>
<accession>A0A7R8ZRH4</accession>
<evidence type="ECO:0000256" key="8">
    <source>
        <dbReference type="ARBA" id="ARBA00023098"/>
    </source>
</evidence>
<evidence type="ECO:0000256" key="10">
    <source>
        <dbReference type="ARBA" id="ARBA00023315"/>
    </source>
</evidence>
<proteinExistence type="inferred from homology"/>
<evidence type="ECO:0000256" key="5">
    <source>
        <dbReference type="ARBA" id="ARBA00022516"/>
    </source>
</evidence>
<evidence type="ECO:0000256" key="2">
    <source>
        <dbReference type="ARBA" id="ARBA00008642"/>
    </source>
</evidence>
<dbReference type="InterPro" id="IPR003664">
    <property type="entry name" value="FA_synthesis"/>
</dbReference>
<dbReference type="InterPro" id="IPR016039">
    <property type="entry name" value="Thiolase-like"/>
</dbReference>
<dbReference type="Pfam" id="PF08545">
    <property type="entry name" value="ACP_syn_III"/>
    <property type="match status" value="1"/>
</dbReference>
<comment type="function">
    <text evidence="12">Catalyzes the condensation reaction of fatty acid synthesis by the addition to an acyl acceptor of two carbons from malonyl-ACP. KAS III catalyzes the first condensation reaction which initiates fatty acid synthesis and may therefore play a role in governing the total rate of fatty acid production. Possesses both acetoacetyl-ACP synthase and acetyl transacylase activities.</text>
</comment>
<keyword evidence="5" id="KW-0444">Lipid biosynthesis</keyword>